<evidence type="ECO:0000313" key="1">
    <source>
        <dbReference type="EMBL" id="QSG02538.1"/>
    </source>
</evidence>
<keyword evidence="2" id="KW-1185">Reference proteome</keyword>
<sequence length="141" mass="15925">MRLIVDKGSRQRVWDNVERITVDRESHNDKLCWELSEPEEIGCDNVVDSWSEMCVGVEAFIIEPEPGEDVEPRRIERSFGRIDKDAPDVIVAEQHEVVADGGRDTPHVEISGFDDVEEAQNAADLIAELTPIREEVIDVAE</sequence>
<name>A0A897MRA5_9EURY</name>
<dbReference type="EMBL" id="CP064786">
    <property type="protein sequence ID" value="QSG02538.1"/>
    <property type="molecule type" value="Genomic_DNA"/>
</dbReference>
<dbReference type="KEGG" id="hara:AArcS_1321"/>
<protein>
    <submittedName>
        <fullName evidence="1">Uncharacterized protein</fullName>
    </submittedName>
</protein>
<gene>
    <name evidence="1" type="ORF">AArcS_1321</name>
</gene>
<dbReference type="GeneID" id="70684703"/>
<dbReference type="Proteomes" id="UP000663586">
    <property type="component" value="Chromosome"/>
</dbReference>
<proteinExistence type="predicted"/>
<reference evidence="1" key="1">
    <citation type="submission" date="2020-11" db="EMBL/GenBank/DDBJ databases">
        <title>Carbohydrate-dependent, anaerobic sulfur respiration: A novel catabolism in halophilic archaea.</title>
        <authorList>
            <person name="Sorokin D.Y."/>
            <person name="Messina E."/>
            <person name="Smedile F."/>
            <person name="La Cono V."/>
            <person name="Hallsworth J.E."/>
            <person name="Yakimov M.M."/>
        </authorList>
    </citation>
    <scope>NUCLEOTIDE SEQUENCE</scope>
    <source>
        <strain evidence="1">AArc-S</strain>
    </source>
</reference>
<organism evidence="1 2">
    <name type="scientific">Natranaeroarchaeum sulfidigenes</name>
    <dbReference type="NCBI Taxonomy" id="2784880"/>
    <lineage>
        <taxon>Archaea</taxon>
        <taxon>Methanobacteriati</taxon>
        <taxon>Methanobacteriota</taxon>
        <taxon>Stenosarchaea group</taxon>
        <taxon>Halobacteria</taxon>
        <taxon>Halobacteriales</taxon>
        <taxon>Natronoarchaeaceae</taxon>
        <taxon>Natranaeroarchaeum</taxon>
    </lineage>
</organism>
<accession>A0A897MRA5</accession>
<dbReference type="RefSeq" id="WP_238479684.1">
    <property type="nucleotide sequence ID" value="NZ_CP064786.1"/>
</dbReference>
<evidence type="ECO:0000313" key="2">
    <source>
        <dbReference type="Proteomes" id="UP000663586"/>
    </source>
</evidence>
<dbReference type="AlphaFoldDB" id="A0A897MRA5"/>